<reference evidence="2 3" key="1">
    <citation type="journal article" date="2011" name="Plasmid">
        <title>Streptomyces turgidiscabies Car8 contains a modular pathogenicity island that shares virulence genes with other actinobacterial plant pathogens.</title>
        <authorList>
            <person name="Huguet-Tapia J.C."/>
            <person name="Badger J.H."/>
            <person name="Loria R."/>
            <person name="Pettis G.S."/>
        </authorList>
    </citation>
    <scope>NUCLEOTIDE SEQUENCE [LARGE SCALE GENOMIC DNA]</scope>
    <source>
        <strain evidence="2 3">Car8</strain>
    </source>
</reference>
<dbReference type="NCBIfam" id="NF033848">
    <property type="entry name" value="VgrG_rel"/>
    <property type="match status" value="1"/>
</dbReference>
<dbReference type="RefSeq" id="WP_006377873.1">
    <property type="nucleotide sequence ID" value="NZ_AEJB01000315.1"/>
</dbReference>
<dbReference type="InterPro" id="IPR047702">
    <property type="entry name" value="VgrG-rel"/>
</dbReference>
<dbReference type="Gene3D" id="3.55.50.10">
    <property type="entry name" value="Baseplate protein-like domains"/>
    <property type="match status" value="1"/>
</dbReference>
<gene>
    <name evidence="2" type="ORF">STRTUCAR8_03218</name>
</gene>
<organism evidence="2 3">
    <name type="scientific">Streptomyces turgidiscabies (strain Car8)</name>
    <dbReference type="NCBI Taxonomy" id="698760"/>
    <lineage>
        <taxon>Bacteria</taxon>
        <taxon>Bacillati</taxon>
        <taxon>Actinomycetota</taxon>
        <taxon>Actinomycetes</taxon>
        <taxon>Kitasatosporales</taxon>
        <taxon>Streptomycetaceae</taxon>
        <taxon>Streptomyces</taxon>
    </lineage>
</organism>
<protein>
    <submittedName>
        <fullName evidence="2">Rhs element Vgr protein</fullName>
    </submittedName>
</protein>
<dbReference type="SUPFAM" id="SSF69279">
    <property type="entry name" value="Phage tail proteins"/>
    <property type="match status" value="1"/>
</dbReference>
<dbReference type="EMBL" id="AEJB01000315">
    <property type="protein sequence ID" value="ELP67031.1"/>
    <property type="molecule type" value="Genomic_DNA"/>
</dbReference>
<feature type="domain" description="Gp5/Type VI secretion system Vgr protein OB-fold" evidence="1">
    <location>
        <begin position="382"/>
        <end position="453"/>
    </location>
</feature>
<dbReference type="GeneID" id="97401714"/>
<evidence type="ECO:0000313" key="2">
    <source>
        <dbReference type="EMBL" id="ELP67031.1"/>
    </source>
</evidence>
<dbReference type="AlphaFoldDB" id="L7F7K7"/>
<name>L7F7K7_STRT8</name>
<dbReference type="Pfam" id="PF04717">
    <property type="entry name" value="Phage_base_V"/>
    <property type="match status" value="1"/>
</dbReference>
<accession>L7F7K7</accession>
<evidence type="ECO:0000259" key="1">
    <source>
        <dbReference type="Pfam" id="PF04717"/>
    </source>
</evidence>
<dbReference type="Pfam" id="PF05954">
    <property type="entry name" value="Phage_GPD"/>
    <property type="match status" value="1"/>
</dbReference>
<dbReference type="Proteomes" id="UP000010931">
    <property type="component" value="Unassembled WGS sequence"/>
</dbReference>
<sequence length="634" mass="66682">MVQITFSSSISVKVGGAKLPDDIAPLLVGGWVDLGAGVPGAFRITFRDPKHLVLGELKVEFGTPVILAPVAAGKGAADPLITGEVTGMETDYDGTGTFTVIRGYDAGHRLMRQSRVAAFRNQTASDIVRKVVATAGVQVGKIQTTKTVYDFISQANVTDWDFLARLADENEMVMSLDAEGKFQFVKPDPASGAPPVSTPGERSPYLLEGGVDILRCRAAVTSADQIAKVQARGWDVTTKKALTATAPAGSTPLIGIGTTPKKASAPFKAGVLVETDTPYDRQSEVKFAADALADDVASAFAELEITVRGNPKLRPGIPVTLAKVGKPFEGKYTCTSVRHVFGDGDHYETLVTVSGRQWRSLFGLTSGDAATTAPRLPGVANALVTDVQDPLKQGRVKLQFPWLDDAYVSDWTRVVQLGGKGGGGIFPLDVGDEVLVSFDRGALDHPFVVGGLYNGRDKPTAVKDVKLHEPLKGKAIRHTLSDRDGNRIDLLSQQTGLRKQGVRVASGDDRLTINLDRTKTEITVDSKGSVSIKGGTSVSVDAGTDLTLSARRAVNIRSGGILNLQGRGIVSLKSLGGAVNVDALGALSLKAAGAASISTTGTIQINSVANVGIRAISVMLNGLVTVNNKPYPIP</sequence>
<evidence type="ECO:0000313" key="3">
    <source>
        <dbReference type="Proteomes" id="UP000010931"/>
    </source>
</evidence>
<dbReference type="PATRIC" id="fig|698760.3.peg.4229"/>
<dbReference type="Gene3D" id="2.40.50.230">
    <property type="entry name" value="Gp5 N-terminal domain"/>
    <property type="match status" value="1"/>
</dbReference>
<proteinExistence type="predicted"/>
<dbReference type="STRING" id="85558.T45_06466"/>
<dbReference type="InterPro" id="IPR037026">
    <property type="entry name" value="Vgr_OB-fold_dom_sf"/>
</dbReference>
<dbReference type="SUPFAM" id="SSF69255">
    <property type="entry name" value="gp5 N-terminal domain-like"/>
    <property type="match status" value="1"/>
</dbReference>
<keyword evidence="3" id="KW-1185">Reference proteome</keyword>
<comment type="caution">
    <text evidence="2">The sequence shown here is derived from an EMBL/GenBank/DDBJ whole genome shotgun (WGS) entry which is preliminary data.</text>
</comment>
<dbReference type="InterPro" id="IPR006531">
    <property type="entry name" value="Gp5/Vgr_OB"/>
</dbReference>